<proteinExistence type="predicted"/>
<feature type="domain" description="RAMA" evidence="2">
    <location>
        <begin position="193"/>
        <end position="295"/>
    </location>
</feature>
<reference evidence="3 4" key="1">
    <citation type="submission" date="2020-10" db="EMBL/GenBank/DDBJ databases">
        <title>Connecting structure to function with the recovery of over 1000 high-quality activated sludge metagenome-assembled genomes encoding full-length rRNA genes using long-read sequencing.</title>
        <authorList>
            <person name="Singleton C.M."/>
            <person name="Petriglieri F."/>
            <person name="Kristensen J.M."/>
            <person name="Kirkegaard R.H."/>
            <person name="Michaelsen T.Y."/>
            <person name="Andersen M.H."/>
            <person name="Karst S.M."/>
            <person name="Dueholm M.S."/>
            <person name="Nielsen P.H."/>
            <person name="Albertsen M."/>
        </authorList>
    </citation>
    <scope>NUCLEOTIDE SEQUENCE [LARGE SCALE GENOMIC DNA]</scope>
    <source>
        <strain evidence="3">Lyne_18-Q3-R50-59_MAXAC.006</strain>
    </source>
</reference>
<feature type="region of interest" description="Disordered" evidence="1">
    <location>
        <begin position="300"/>
        <end position="323"/>
    </location>
</feature>
<evidence type="ECO:0000313" key="4">
    <source>
        <dbReference type="Proteomes" id="UP000727993"/>
    </source>
</evidence>
<dbReference type="GO" id="GO:0003676">
    <property type="term" value="F:nucleic acid binding"/>
    <property type="evidence" value="ECO:0007669"/>
    <property type="project" value="InterPro"/>
</dbReference>
<dbReference type="EMBL" id="JADJZA010000008">
    <property type="protein sequence ID" value="MBK9298238.1"/>
    <property type="molecule type" value="Genomic_DNA"/>
</dbReference>
<evidence type="ECO:0000259" key="2">
    <source>
        <dbReference type="Pfam" id="PF18755"/>
    </source>
</evidence>
<dbReference type="InterPro" id="IPR040843">
    <property type="entry name" value="RAMA"/>
</dbReference>
<dbReference type="AlphaFoldDB" id="A0A936NF47"/>
<sequence>MPLFEIGDNELIPFRRVQAGPDLYEEEIESLLWANLDSFVGVQLFPLARQPTVGDGIRPDIVALDIDGHVHVIEVKRDVDRRQLAQCLEYAGWARNASLDELAGLFHGGAEAFFAAWTEFTGSDSPRLVQRPPQLVLVARDFDDRTDAALSYLTENNLPITVLGVTIYEDQERRRFVDVMADHELDLPADKEEKRGRSAPTRYEIDGRRIALSDLLDAGLLLAGAALTWIRPRIGATYRATVLDTGQVRLEDGRTYASPSKAAMEAADVPAYDGWHAWVLPNGRSLSDLRSELLVALESRPGGGDPEVEAVAAGSEWTSSESV</sequence>
<gene>
    <name evidence="3" type="ORF">IPN02_15650</name>
</gene>
<dbReference type="Gene3D" id="3.40.1350.10">
    <property type="match status" value="1"/>
</dbReference>
<name>A0A936NF47_9ACTN</name>
<comment type="caution">
    <text evidence="3">The sequence shown here is derived from an EMBL/GenBank/DDBJ whole genome shotgun (WGS) entry which is preliminary data.</text>
</comment>
<evidence type="ECO:0000256" key="1">
    <source>
        <dbReference type="SAM" id="MobiDB-lite"/>
    </source>
</evidence>
<accession>A0A936NF47</accession>
<dbReference type="InterPro" id="IPR011856">
    <property type="entry name" value="tRNA_endonuc-like_dom_sf"/>
</dbReference>
<dbReference type="Proteomes" id="UP000727993">
    <property type="component" value="Unassembled WGS sequence"/>
</dbReference>
<dbReference type="Pfam" id="PF18755">
    <property type="entry name" value="RAMA"/>
    <property type="match status" value="1"/>
</dbReference>
<organism evidence="3 4">
    <name type="scientific">Candidatus Neomicrothrix subdominans</name>
    <dbReference type="NCBI Taxonomy" id="2954438"/>
    <lineage>
        <taxon>Bacteria</taxon>
        <taxon>Bacillati</taxon>
        <taxon>Actinomycetota</taxon>
        <taxon>Acidimicrobiia</taxon>
        <taxon>Acidimicrobiales</taxon>
        <taxon>Microthrixaceae</taxon>
        <taxon>Candidatus Neomicrothrix</taxon>
    </lineage>
</organism>
<protein>
    <recommendedName>
        <fullName evidence="2">RAMA domain-containing protein</fullName>
    </recommendedName>
</protein>
<evidence type="ECO:0000313" key="3">
    <source>
        <dbReference type="EMBL" id="MBK9298238.1"/>
    </source>
</evidence>